<reference evidence="1" key="1">
    <citation type="submission" date="2014-11" db="EMBL/GenBank/DDBJ databases">
        <authorList>
            <person name="Otto D Thomas"/>
            <person name="Naeem Raeece"/>
        </authorList>
    </citation>
    <scope>NUCLEOTIDE SEQUENCE</scope>
</reference>
<protein>
    <submittedName>
        <fullName evidence="1">Uncharacterized protein</fullName>
    </submittedName>
</protein>
<evidence type="ECO:0000313" key="1">
    <source>
        <dbReference type="EMBL" id="CEM42606.1"/>
    </source>
</evidence>
<name>A0A0G4HF82_9ALVE</name>
<organism evidence="1">
    <name type="scientific">Chromera velia CCMP2878</name>
    <dbReference type="NCBI Taxonomy" id="1169474"/>
    <lineage>
        <taxon>Eukaryota</taxon>
        <taxon>Sar</taxon>
        <taxon>Alveolata</taxon>
        <taxon>Colpodellida</taxon>
        <taxon>Chromeraceae</taxon>
        <taxon>Chromera</taxon>
    </lineage>
</organism>
<accession>A0A0G4HF82</accession>
<gene>
    <name evidence="1" type="ORF">Cvel_6594</name>
</gene>
<dbReference type="PhylomeDB" id="A0A0G4HF82"/>
<dbReference type="VEuPathDB" id="CryptoDB:Cvel_6594"/>
<proteinExistence type="predicted"/>
<dbReference type="EMBL" id="CDMZ01002493">
    <property type="protein sequence ID" value="CEM42606.1"/>
    <property type="molecule type" value="Genomic_DNA"/>
</dbReference>
<dbReference type="AlphaFoldDB" id="A0A0G4HF82"/>
<sequence>MVSLDSLSETPRVPSLSSAGKRQVLHRVALRAIEMYRKVRGYVLENWFDFLRGLLDTDVEEMLVLQQTEGIPLYRCGDHVLACLTNILRLLPDEAESLFIPAKERSPVLLTDKSWEGERLRGRLTEIMTDTVRGQQEEEKAKAREIAIQWI</sequence>